<organism evidence="3 4">
    <name type="scientific">Streptomyces corchorusii</name>
    <name type="common">Streptomyces chibaensis</name>
    <dbReference type="NCBI Taxonomy" id="1903"/>
    <lineage>
        <taxon>Bacteria</taxon>
        <taxon>Bacillati</taxon>
        <taxon>Actinomycetota</taxon>
        <taxon>Actinomycetes</taxon>
        <taxon>Kitasatosporales</taxon>
        <taxon>Streptomycetaceae</taxon>
        <taxon>Streptomyces</taxon>
    </lineage>
</organism>
<dbReference type="AlphaFoldDB" id="A0A101QJJ8"/>
<reference evidence="3 4" key="1">
    <citation type="submission" date="2015-10" db="EMBL/GenBank/DDBJ databases">
        <title>Draft genome sequence of Streptomyces corchorusii DSM 40340, type strain for the species Streptomyces corchorusii.</title>
        <authorList>
            <person name="Ruckert C."/>
            <person name="Winkler A."/>
            <person name="Kalinowski J."/>
            <person name="Kampfer P."/>
            <person name="Glaeser S."/>
        </authorList>
    </citation>
    <scope>NUCLEOTIDE SEQUENCE [LARGE SCALE GENOMIC DNA]</scope>
    <source>
        <strain evidence="3 4">DSM 40340</strain>
    </source>
</reference>
<dbReference type="InterPro" id="IPR005625">
    <property type="entry name" value="PepSY-ass_TM"/>
</dbReference>
<comment type="caution">
    <text evidence="3">The sequence shown here is derived from an EMBL/GenBank/DDBJ whole genome shotgun (WGS) entry which is preliminary data.</text>
</comment>
<feature type="region of interest" description="Disordered" evidence="1">
    <location>
        <begin position="78"/>
        <end position="114"/>
    </location>
</feature>
<feature type="region of interest" description="Disordered" evidence="1">
    <location>
        <begin position="1"/>
        <end position="24"/>
    </location>
</feature>
<evidence type="ECO:0000256" key="1">
    <source>
        <dbReference type="SAM" id="MobiDB-lite"/>
    </source>
</evidence>
<evidence type="ECO:0000256" key="2">
    <source>
        <dbReference type="SAM" id="Phobius"/>
    </source>
</evidence>
<keyword evidence="4" id="KW-1185">Reference proteome</keyword>
<dbReference type="EMBL" id="LMWP01000008">
    <property type="protein sequence ID" value="KUN31005.1"/>
    <property type="molecule type" value="Genomic_DNA"/>
</dbReference>
<sequence>MPRPPADPCGTGHQHPGQLGPFAVRPLDHPRFAHRAPEKGLHLYAGALVATFPLTAAVTGPLYAGSIQAERLVYGHEPTVPAGERALPRLRPGDRRPQGPPGGHRHARPPRARGRRRAFGLHRTVAVDPAAGRVTDELRFADHPVLAELTRWGIDLHTGVLFEVPPYLLAPPLGIPPACFLVVGILLGEVANRRGRRTCGSVSGVK</sequence>
<keyword evidence="2" id="KW-0472">Membrane</keyword>
<gene>
    <name evidence="3" type="ORF">AQJ11_09885</name>
</gene>
<evidence type="ECO:0000313" key="4">
    <source>
        <dbReference type="Proteomes" id="UP000053398"/>
    </source>
</evidence>
<accession>A0A101QJJ8</accession>
<name>A0A101QJJ8_STRCK</name>
<keyword evidence="2" id="KW-1133">Transmembrane helix</keyword>
<feature type="transmembrane region" description="Helical" evidence="2">
    <location>
        <begin position="167"/>
        <end position="187"/>
    </location>
</feature>
<proteinExistence type="predicted"/>
<dbReference type="Proteomes" id="UP000053398">
    <property type="component" value="Unassembled WGS sequence"/>
</dbReference>
<keyword evidence="2" id="KW-0812">Transmembrane</keyword>
<dbReference type="Pfam" id="PF03929">
    <property type="entry name" value="PepSY_TM"/>
    <property type="match status" value="1"/>
</dbReference>
<evidence type="ECO:0000313" key="3">
    <source>
        <dbReference type="EMBL" id="KUN31005.1"/>
    </source>
</evidence>
<feature type="compositionally biased region" description="Basic residues" evidence="1">
    <location>
        <begin position="103"/>
        <end position="114"/>
    </location>
</feature>
<protein>
    <submittedName>
        <fullName evidence="3">Uncharacterized protein</fullName>
    </submittedName>
</protein>